<reference evidence="2" key="1">
    <citation type="journal article" date="2016" name="Appl Plant Sci">
        <title>Development and characterization of EST-SSR markers for Catalpa bungei (Bignoniaceae).</title>
        <authorList>
            <person name="Wang P."/>
            <person name="Ma Y."/>
            <person name="Ma L."/>
            <person name="Li Y."/>
            <person name="Wang S."/>
            <person name="Li L."/>
            <person name="Yang R."/>
            <person name="Wang Q."/>
        </authorList>
    </citation>
    <scope>NUCLEOTIDE SEQUENCE</scope>
</reference>
<feature type="region of interest" description="Disordered" evidence="1">
    <location>
        <begin position="306"/>
        <end position="380"/>
    </location>
</feature>
<feature type="region of interest" description="Disordered" evidence="1">
    <location>
        <begin position="487"/>
        <end position="548"/>
    </location>
</feature>
<protein>
    <submittedName>
        <fullName evidence="2">Formin-like protein 3</fullName>
    </submittedName>
</protein>
<feature type="compositionally biased region" description="Basic and acidic residues" evidence="1">
    <location>
        <begin position="512"/>
        <end position="533"/>
    </location>
</feature>
<dbReference type="PRINTS" id="PR01217">
    <property type="entry name" value="PRICHEXTENSN"/>
</dbReference>
<organism evidence="2">
    <name type="scientific">Catalpa bungei</name>
    <dbReference type="NCBI Taxonomy" id="265496"/>
    <lineage>
        <taxon>Eukaryota</taxon>
        <taxon>Viridiplantae</taxon>
        <taxon>Streptophyta</taxon>
        <taxon>Embryophyta</taxon>
        <taxon>Tracheophyta</taxon>
        <taxon>Spermatophyta</taxon>
        <taxon>Magnoliopsida</taxon>
        <taxon>eudicotyledons</taxon>
        <taxon>Gunneridae</taxon>
        <taxon>Pentapetalae</taxon>
        <taxon>asterids</taxon>
        <taxon>lamiids</taxon>
        <taxon>Lamiales</taxon>
        <taxon>Bignoniaceae</taxon>
        <taxon>Catalpeae</taxon>
        <taxon>Catalpa</taxon>
    </lineage>
</organism>
<proteinExistence type="evidence at transcript level"/>
<evidence type="ECO:0000256" key="1">
    <source>
        <dbReference type="SAM" id="MobiDB-lite"/>
    </source>
</evidence>
<feature type="compositionally biased region" description="Polar residues" evidence="1">
    <location>
        <begin position="134"/>
        <end position="143"/>
    </location>
</feature>
<feature type="compositionally biased region" description="Pro residues" evidence="1">
    <location>
        <begin position="11"/>
        <end position="44"/>
    </location>
</feature>
<sequence>MDYNQHHGYMRPPPPPPLPPPTADPYQRPPPPVPPPPSNHPWPYPASQFQYQSQTQHSPSPPPPQWPPPLSSDYAQYPPHPPPPPYSAHHPPPFPAHHHYPPPQPLPPRPPHVPQPYPQDWGSGSWSHHPSWEYPSSATSANTNEEDWAAKARAWAAAKAATDSQHPPSQIAPAGRPEEQNHFRDQYSQSIDPQFIDVHKPLAPASNYQQYSVAIGPPNRTGLGQLQDSQYVSSGQPSYTADMHMPYARDGSLAGDMVASFPQQEKSSISPLVHQQEVPSSYSSVAGNEEAGDRYAKFNSAPLPVAPLSQHHVQPTPPAVGRSGWMEEPHHLSGSRPAESATDLSDQPLNFAPHFSRDVDPHMQPNYTHSSGGPARGVDPNVAISSNYAWAPSSAPGTVYPPVPPTIPSGPQVDHPIAVPSPASGHSAPMFPTGPSFPPNVPMIGAAFGAGAVVTSHPPAFSGDTYGVSERPKKASVPNWLREEIIKNKAVISSSGPGIPKEDSQSIEEDSNDKSSRKGDQADSKSIDSSRSTEDEDEDEDEDEVEAARTAAINQEIKRVLTEVLLKVAAGQ</sequence>
<feature type="region of interest" description="Disordered" evidence="1">
    <location>
        <begin position="401"/>
        <end position="433"/>
    </location>
</feature>
<feature type="compositionally biased region" description="Acidic residues" evidence="1">
    <location>
        <begin position="534"/>
        <end position="545"/>
    </location>
</feature>
<feature type="compositionally biased region" description="Pro residues" evidence="1">
    <location>
        <begin position="78"/>
        <end position="117"/>
    </location>
</feature>
<feature type="compositionally biased region" description="Basic and acidic residues" evidence="1">
    <location>
        <begin position="176"/>
        <end position="185"/>
    </location>
</feature>
<name>A0A142CD24_9LAMI</name>
<feature type="compositionally biased region" description="Pro residues" evidence="1">
    <location>
        <begin position="59"/>
        <end position="70"/>
    </location>
</feature>
<dbReference type="AlphaFoldDB" id="A0A142CD24"/>
<evidence type="ECO:0000313" key="2">
    <source>
        <dbReference type="EMBL" id="AMP82927.1"/>
    </source>
</evidence>
<feature type="compositionally biased region" description="Low complexity" evidence="1">
    <location>
        <begin position="151"/>
        <end position="161"/>
    </location>
</feature>
<dbReference type="EMBL" id="KT992838">
    <property type="protein sequence ID" value="AMP82927.1"/>
    <property type="molecule type" value="mRNA"/>
</dbReference>
<feature type="region of interest" description="Disordered" evidence="1">
    <location>
        <begin position="1"/>
        <end position="194"/>
    </location>
</feature>
<accession>A0A142CD24</accession>